<feature type="domain" description="N-acetyltransferase" evidence="1">
    <location>
        <begin position="1"/>
        <end position="114"/>
    </location>
</feature>
<sequence length="132" mass="14723">MGERWRIDGVHKWIAHDRVTGELVGRGGMSRTELDGEPRLEVGWAVRTPLWGRGYATEIGAEALRFAADVLGATEVVAFTEVHNRRSRAVMERLGMRYDREIRLPGLVAGWPGVHPDAPFALYVADLSRDSV</sequence>
<dbReference type="PANTHER" id="PTHR43792">
    <property type="entry name" value="GNAT FAMILY, PUTATIVE (AFU_ORTHOLOGUE AFUA_3G00765)-RELATED-RELATED"/>
    <property type="match status" value="1"/>
</dbReference>
<gene>
    <name evidence="2" type="ORF">FHX44_117083</name>
</gene>
<organism evidence="2 3">
    <name type="scientific">Pseudonocardia hierapolitana</name>
    <dbReference type="NCBI Taxonomy" id="1128676"/>
    <lineage>
        <taxon>Bacteria</taxon>
        <taxon>Bacillati</taxon>
        <taxon>Actinomycetota</taxon>
        <taxon>Actinomycetes</taxon>
        <taxon>Pseudonocardiales</taxon>
        <taxon>Pseudonocardiaceae</taxon>
        <taxon>Pseudonocardia</taxon>
    </lineage>
</organism>
<keyword evidence="2" id="KW-0808">Transferase</keyword>
<evidence type="ECO:0000313" key="2">
    <source>
        <dbReference type="EMBL" id="TWF81140.1"/>
    </source>
</evidence>
<protein>
    <submittedName>
        <fullName evidence="2">Acetyltransferase (GNAT) family protein</fullName>
    </submittedName>
</protein>
<dbReference type="Gene3D" id="3.40.630.30">
    <property type="match status" value="1"/>
</dbReference>
<comment type="caution">
    <text evidence="2">The sequence shown here is derived from an EMBL/GenBank/DDBJ whole genome shotgun (WGS) entry which is preliminary data.</text>
</comment>
<evidence type="ECO:0000259" key="1">
    <source>
        <dbReference type="PROSITE" id="PS51186"/>
    </source>
</evidence>
<dbReference type="Pfam" id="PF13302">
    <property type="entry name" value="Acetyltransf_3"/>
    <property type="match status" value="1"/>
</dbReference>
<dbReference type="GO" id="GO:0016747">
    <property type="term" value="F:acyltransferase activity, transferring groups other than amino-acyl groups"/>
    <property type="evidence" value="ECO:0007669"/>
    <property type="project" value="InterPro"/>
</dbReference>
<dbReference type="InterPro" id="IPR016181">
    <property type="entry name" value="Acyl_CoA_acyltransferase"/>
</dbReference>
<accession>A0A561T204</accession>
<dbReference type="SUPFAM" id="SSF55729">
    <property type="entry name" value="Acyl-CoA N-acyltransferases (Nat)"/>
    <property type="match status" value="1"/>
</dbReference>
<dbReference type="Proteomes" id="UP000321261">
    <property type="component" value="Unassembled WGS sequence"/>
</dbReference>
<reference evidence="2 3" key="1">
    <citation type="submission" date="2019-06" db="EMBL/GenBank/DDBJ databases">
        <title>Sequencing the genomes of 1000 actinobacteria strains.</title>
        <authorList>
            <person name="Klenk H.-P."/>
        </authorList>
    </citation>
    <scope>NUCLEOTIDE SEQUENCE [LARGE SCALE GENOMIC DNA]</scope>
    <source>
        <strain evidence="2 3">DSM 45671</strain>
    </source>
</reference>
<dbReference type="PANTHER" id="PTHR43792:SF1">
    <property type="entry name" value="N-ACETYLTRANSFERASE DOMAIN-CONTAINING PROTEIN"/>
    <property type="match status" value="1"/>
</dbReference>
<dbReference type="AlphaFoldDB" id="A0A561T204"/>
<proteinExistence type="predicted"/>
<dbReference type="EMBL" id="VIWU01000001">
    <property type="protein sequence ID" value="TWF81140.1"/>
    <property type="molecule type" value="Genomic_DNA"/>
</dbReference>
<name>A0A561T204_9PSEU</name>
<keyword evidence="3" id="KW-1185">Reference proteome</keyword>
<dbReference type="InterPro" id="IPR000182">
    <property type="entry name" value="GNAT_dom"/>
</dbReference>
<dbReference type="PROSITE" id="PS51186">
    <property type="entry name" value="GNAT"/>
    <property type="match status" value="1"/>
</dbReference>
<evidence type="ECO:0000313" key="3">
    <source>
        <dbReference type="Proteomes" id="UP000321261"/>
    </source>
</evidence>
<dbReference type="InterPro" id="IPR051531">
    <property type="entry name" value="N-acetyltransferase"/>
</dbReference>